<reference evidence="1 2" key="1">
    <citation type="journal article" date="2013" name="Proc. Natl. Acad. Sci. U.S.A.">
        <title>Genome of an arbuscular mycorrhizal fungus provides insight into the oldest plant symbiosis.</title>
        <authorList>
            <person name="Tisserant E."/>
            <person name="Malbreil M."/>
            <person name="Kuo A."/>
            <person name="Kohler A."/>
            <person name="Symeonidi A."/>
            <person name="Balestrini R."/>
            <person name="Charron P."/>
            <person name="Duensing N."/>
            <person name="Frei Dit Frey N."/>
            <person name="Gianinazzi-Pearson V."/>
            <person name="Gilbert L.B."/>
            <person name="Handa Y."/>
            <person name="Herr J.R."/>
            <person name="Hijri M."/>
            <person name="Koul R."/>
            <person name="Kawaguchi M."/>
            <person name="Krajinski F."/>
            <person name="Lammers P.J."/>
            <person name="Masclaux F.G."/>
            <person name="Murat C."/>
            <person name="Morin E."/>
            <person name="Ndikumana S."/>
            <person name="Pagni M."/>
            <person name="Petitpierre D."/>
            <person name="Requena N."/>
            <person name="Rosikiewicz P."/>
            <person name="Riley R."/>
            <person name="Saito K."/>
            <person name="San Clemente H."/>
            <person name="Shapiro H."/>
            <person name="van Tuinen D."/>
            <person name="Becard G."/>
            <person name="Bonfante P."/>
            <person name="Paszkowski U."/>
            <person name="Shachar-Hill Y.Y."/>
            <person name="Tuskan G.A."/>
            <person name="Young P.W."/>
            <person name="Sanders I.R."/>
            <person name="Henrissat B."/>
            <person name="Rensing S.A."/>
            <person name="Grigoriev I.V."/>
            <person name="Corradi N."/>
            <person name="Roux C."/>
            <person name="Martin F."/>
        </authorList>
    </citation>
    <scope>NUCLEOTIDE SEQUENCE [LARGE SCALE GENOMIC DNA]</scope>
    <source>
        <strain evidence="1 2">DAOM 197198</strain>
    </source>
</reference>
<proteinExistence type="predicted"/>
<dbReference type="AlphaFoldDB" id="A0A2P4QWV1"/>
<keyword evidence="2" id="KW-1185">Reference proteome</keyword>
<dbReference type="EMBL" id="AUPC02000007">
    <property type="protein sequence ID" value="POG82082.1"/>
    <property type="molecule type" value="Genomic_DNA"/>
</dbReference>
<organism evidence="1 2">
    <name type="scientific">Rhizophagus irregularis (strain DAOM 181602 / DAOM 197198 / MUCL 43194)</name>
    <name type="common">Arbuscular mycorrhizal fungus</name>
    <name type="synonym">Glomus intraradices</name>
    <dbReference type="NCBI Taxonomy" id="747089"/>
    <lineage>
        <taxon>Eukaryota</taxon>
        <taxon>Fungi</taxon>
        <taxon>Fungi incertae sedis</taxon>
        <taxon>Mucoromycota</taxon>
        <taxon>Glomeromycotina</taxon>
        <taxon>Glomeromycetes</taxon>
        <taxon>Glomerales</taxon>
        <taxon>Glomeraceae</taxon>
        <taxon>Rhizophagus</taxon>
    </lineage>
</organism>
<gene>
    <name evidence="1" type="ORF">GLOIN_2v1867788</name>
</gene>
<dbReference type="Proteomes" id="UP000018888">
    <property type="component" value="Unassembled WGS sequence"/>
</dbReference>
<protein>
    <submittedName>
        <fullName evidence="1">Uncharacterized protein</fullName>
    </submittedName>
</protein>
<evidence type="ECO:0000313" key="2">
    <source>
        <dbReference type="Proteomes" id="UP000018888"/>
    </source>
</evidence>
<sequence>MSLSNIQNFTYNIFKKLGDDIVKNKEFTELAKCPECDKNVLSPDFEAFTVLSCRHIFHKDSLSIASRMNSQLQLNSPIIQEEEQGLGVNEKEKSKKYIAECRPKDSNILKKLIRELSSNTTRISDIKKREELYRESAYENEEKCLAHFRQTNKEYEALKKLYDEVKDQLLKEVTRYTLQKKADRARKVYDLFFRISDDKSQRALYIHQIKTITATSIAKLSKDEVKYIATKVMEAYQAP</sequence>
<evidence type="ECO:0000313" key="1">
    <source>
        <dbReference type="EMBL" id="POG82082.1"/>
    </source>
</evidence>
<comment type="caution">
    <text evidence="1">The sequence shown here is derived from an EMBL/GenBank/DDBJ whole genome shotgun (WGS) entry which is preliminary data.</text>
</comment>
<name>A0A2P4QWV1_RHIID</name>
<reference evidence="1 2" key="2">
    <citation type="journal article" date="2018" name="New Phytol.">
        <title>High intraspecific genome diversity in the model arbuscular mycorrhizal symbiont Rhizophagus irregularis.</title>
        <authorList>
            <person name="Chen E.C.H."/>
            <person name="Morin E."/>
            <person name="Beaudet D."/>
            <person name="Noel J."/>
            <person name="Yildirir G."/>
            <person name="Ndikumana S."/>
            <person name="Charron P."/>
            <person name="St-Onge C."/>
            <person name="Giorgi J."/>
            <person name="Kruger M."/>
            <person name="Marton T."/>
            <person name="Ropars J."/>
            <person name="Grigoriev I.V."/>
            <person name="Hainaut M."/>
            <person name="Henrissat B."/>
            <person name="Roux C."/>
            <person name="Martin F."/>
            <person name="Corradi N."/>
        </authorList>
    </citation>
    <scope>NUCLEOTIDE SEQUENCE [LARGE SCALE GENOMIC DNA]</scope>
    <source>
        <strain evidence="1 2">DAOM 197198</strain>
    </source>
</reference>
<accession>A0A2P4QWV1</accession>